<dbReference type="InterPro" id="IPR003346">
    <property type="entry name" value="Transposase_20"/>
</dbReference>
<keyword evidence="4" id="KW-1185">Reference proteome</keyword>
<gene>
    <name evidence="3" type="ORF">ACPOL_3096</name>
</gene>
<feature type="domain" description="Transposase IS116/IS110/IS902 C-terminal" evidence="2">
    <location>
        <begin position="68"/>
        <end position="148"/>
    </location>
</feature>
<dbReference type="Pfam" id="PF02371">
    <property type="entry name" value="Transposase_20"/>
    <property type="match status" value="1"/>
</dbReference>
<dbReference type="PANTHER" id="PTHR33055:SF3">
    <property type="entry name" value="PUTATIVE TRANSPOSASE FOR IS117-RELATED"/>
    <property type="match status" value="1"/>
</dbReference>
<dbReference type="NCBIfam" id="NF033542">
    <property type="entry name" value="transpos_IS110"/>
    <property type="match status" value="1"/>
</dbReference>
<dbReference type="GO" id="GO:0004803">
    <property type="term" value="F:transposase activity"/>
    <property type="evidence" value="ECO:0007669"/>
    <property type="project" value="InterPro"/>
</dbReference>
<evidence type="ECO:0000256" key="1">
    <source>
        <dbReference type="SAM" id="Coils"/>
    </source>
</evidence>
<dbReference type="KEGG" id="abas:ACPOL_3096"/>
<evidence type="ECO:0000313" key="4">
    <source>
        <dbReference type="Proteomes" id="UP000253606"/>
    </source>
</evidence>
<organism evidence="3 4">
    <name type="scientific">Acidisarcina polymorpha</name>
    <dbReference type="NCBI Taxonomy" id="2211140"/>
    <lineage>
        <taxon>Bacteria</taxon>
        <taxon>Pseudomonadati</taxon>
        <taxon>Acidobacteriota</taxon>
        <taxon>Terriglobia</taxon>
        <taxon>Terriglobales</taxon>
        <taxon>Acidobacteriaceae</taxon>
        <taxon>Acidisarcina</taxon>
    </lineage>
</organism>
<evidence type="ECO:0000313" key="3">
    <source>
        <dbReference type="EMBL" id="AXC12391.1"/>
    </source>
</evidence>
<dbReference type="GO" id="GO:0003677">
    <property type="term" value="F:DNA binding"/>
    <property type="evidence" value="ECO:0007669"/>
    <property type="project" value="InterPro"/>
</dbReference>
<accession>A0A2Z5FZS4</accession>
<reference evidence="3 4" key="1">
    <citation type="journal article" date="2018" name="Front. Microbiol.">
        <title>Hydrolytic Capabilities as a Key to Environmental Success: Chitinolytic and Cellulolytic Acidobacteria From Acidic Sub-arctic Soils and Boreal Peatlands.</title>
        <authorList>
            <person name="Belova S.E."/>
            <person name="Ravin N.V."/>
            <person name="Pankratov T.A."/>
            <person name="Rakitin A.L."/>
            <person name="Ivanova A.A."/>
            <person name="Beletsky A.V."/>
            <person name="Mardanov A.V."/>
            <person name="Sinninghe Damste J.S."/>
            <person name="Dedysh S.N."/>
        </authorList>
    </citation>
    <scope>NUCLEOTIDE SEQUENCE [LARGE SCALE GENOMIC DNA]</scope>
    <source>
        <strain evidence="3 4">SBC82</strain>
    </source>
</reference>
<keyword evidence="1" id="KW-0175">Coiled coil</keyword>
<dbReference type="AlphaFoldDB" id="A0A2Z5FZS4"/>
<name>A0A2Z5FZS4_9BACT</name>
<evidence type="ECO:0000259" key="2">
    <source>
        <dbReference type="Pfam" id="PF02371"/>
    </source>
</evidence>
<feature type="coiled-coil region" evidence="1">
    <location>
        <begin position="30"/>
        <end position="57"/>
    </location>
</feature>
<proteinExistence type="predicted"/>
<dbReference type="PANTHER" id="PTHR33055">
    <property type="entry name" value="TRANSPOSASE FOR INSERTION SEQUENCE ELEMENT IS1111A"/>
    <property type="match status" value="1"/>
</dbReference>
<dbReference type="GO" id="GO:0006313">
    <property type="term" value="P:DNA transposition"/>
    <property type="evidence" value="ECO:0007669"/>
    <property type="project" value="InterPro"/>
</dbReference>
<protein>
    <submittedName>
        <fullName evidence="3">Mobile element protein</fullName>
    </submittedName>
</protein>
<dbReference type="EMBL" id="CP030840">
    <property type="protein sequence ID" value="AXC12391.1"/>
    <property type="molecule type" value="Genomic_DNA"/>
</dbReference>
<sequence length="197" mass="21405">MEHGITVPAGPAHLKKQIPSLLEDAANLLSARMRALLVELRDEWKKLEEQIEGIDQELAQTATKEDNCRRLLTIPGIGPLTATALSAAIGNGTAFHQSRDLAAWLGLVPRQHSTGGKSRLLGISKRGNPYLRKLFIHGGRAVVARVNRGNHQFGSWLTRLEARSPRNVVVVAMANKLARIAWAVLTTGHVYSAAACT</sequence>
<dbReference type="InterPro" id="IPR047650">
    <property type="entry name" value="Transpos_IS110"/>
</dbReference>
<dbReference type="Proteomes" id="UP000253606">
    <property type="component" value="Chromosome"/>
</dbReference>